<evidence type="ECO:0008006" key="4">
    <source>
        <dbReference type="Google" id="ProtNLM"/>
    </source>
</evidence>
<name>A0A974S3H0_9SPHN</name>
<keyword evidence="1" id="KW-0732">Signal</keyword>
<reference evidence="3" key="1">
    <citation type="submission" date="2020-09" db="EMBL/GenBank/DDBJ databases">
        <title>Sphingomonas sp., a new species isolated from pork steak.</title>
        <authorList>
            <person name="Heidler von Heilborn D."/>
        </authorList>
    </citation>
    <scope>NUCLEOTIDE SEQUENCE [LARGE SCALE GENOMIC DNA]</scope>
</reference>
<proteinExistence type="predicted"/>
<keyword evidence="3" id="KW-1185">Reference proteome</keyword>
<dbReference type="RefSeq" id="WP_202091695.1">
    <property type="nucleotide sequence ID" value="NZ_CP061035.1"/>
</dbReference>
<sequence length="184" mass="19047">MLLLLLLQAAAPAPAPAPAAPASAAPAPAAWEVRDKTNPNGTMSVSTSVIARDGSSRLTVKCDKGAEAVVSVQFVSRQQLQEPAADGAYAPKSVGLRFDNGPAIAYDWQFQGRVAYNADAPAVTALTMFLSKAKAVQVETTTASNFAFMATFDAPKTDAPIRQVLSACGYTLGQVPPPVAAAKK</sequence>
<dbReference type="AlphaFoldDB" id="A0A974S3H0"/>
<evidence type="ECO:0000313" key="2">
    <source>
        <dbReference type="EMBL" id="QQV76419.1"/>
    </source>
</evidence>
<protein>
    <recommendedName>
        <fullName evidence="4">Invasion associated locus B family protein</fullName>
    </recommendedName>
</protein>
<evidence type="ECO:0000256" key="1">
    <source>
        <dbReference type="SAM" id="SignalP"/>
    </source>
</evidence>
<feature type="chain" id="PRO_5037378404" description="Invasion associated locus B family protein" evidence="1">
    <location>
        <begin position="20"/>
        <end position="184"/>
    </location>
</feature>
<dbReference type="Proteomes" id="UP000595894">
    <property type="component" value="Chromosome"/>
</dbReference>
<dbReference type="KEGG" id="sari:H5J25_13195"/>
<organism evidence="2 3">
    <name type="scientific">Sphingomonas aliaeris</name>
    <dbReference type="NCBI Taxonomy" id="2759526"/>
    <lineage>
        <taxon>Bacteria</taxon>
        <taxon>Pseudomonadati</taxon>
        <taxon>Pseudomonadota</taxon>
        <taxon>Alphaproteobacteria</taxon>
        <taxon>Sphingomonadales</taxon>
        <taxon>Sphingomonadaceae</taxon>
        <taxon>Sphingomonas</taxon>
    </lineage>
</organism>
<evidence type="ECO:0000313" key="3">
    <source>
        <dbReference type="Proteomes" id="UP000595894"/>
    </source>
</evidence>
<feature type="signal peptide" evidence="1">
    <location>
        <begin position="1"/>
        <end position="19"/>
    </location>
</feature>
<dbReference type="EMBL" id="CP061035">
    <property type="protein sequence ID" value="QQV76419.1"/>
    <property type="molecule type" value="Genomic_DNA"/>
</dbReference>
<accession>A0A974S3H0</accession>
<gene>
    <name evidence="2" type="ORF">H5J25_13195</name>
</gene>